<proteinExistence type="predicted"/>
<comment type="caution">
    <text evidence="1">The sequence shown here is derived from an EMBL/GenBank/DDBJ whole genome shotgun (WGS) entry which is preliminary data.</text>
</comment>
<reference evidence="1 2" key="1">
    <citation type="journal article" date="2023" name="Nat. Commun.">
        <title>Origin of minicircular mitochondrial genomes in red algae.</title>
        <authorList>
            <person name="Lee Y."/>
            <person name="Cho C.H."/>
            <person name="Lee Y.M."/>
            <person name="Park S.I."/>
            <person name="Yang J.H."/>
            <person name="West J.A."/>
            <person name="Bhattacharya D."/>
            <person name="Yoon H.S."/>
        </authorList>
    </citation>
    <scope>NUCLEOTIDE SEQUENCE [LARGE SCALE GENOMIC DNA]</scope>
    <source>
        <strain evidence="1 2">CCMP1338</strain>
        <tissue evidence="1">Whole cell</tissue>
    </source>
</reference>
<evidence type="ECO:0000313" key="2">
    <source>
        <dbReference type="Proteomes" id="UP001157974"/>
    </source>
</evidence>
<evidence type="ECO:0000313" key="1">
    <source>
        <dbReference type="EMBL" id="KAJ8900830.1"/>
    </source>
</evidence>
<dbReference type="AlphaFoldDB" id="A0AAV8UEC4"/>
<organism evidence="1 2">
    <name type="scientific">Rhodosorus marinus</name>
    <dbReference type="NCBI Taxonomy" id="101924"/>
    <lineage>
        <taxon>Eukaryota</taxon>
        <taxon>Rhodophyta</taxon>
        <taxon>Stylonematophyceae</taxon>
        <taxon>Stylonematales</taxon>
        <taxon>Stylonemataceae</taxon>
        <taxon>Rhodosorus</taxon>
    </lineage>
</organism>
<evidence type="ECO:0008006" key="3">
    <source>
        <dbReference type="Google" id="ProtNLM"/>
    </source>
</evidence>
<accession>A0AAV8UEC4</accession>
<protein>
    <recommendedName>
        <fullName evidence="3">UBA domain-containing protein</fullName>
    </recommendedName>
</protein>
<keyword evidence="2" id="KW-1185">Reference proteome</keyword>
<dbReference type="Proteomes" id="UP001157974">
    <property type="component" value="Unassembled WGS sequence"/>
</dbReference>
<dbReference type="EMBL" id="JAMWBK010000013">
    <property type="protein sequence ID" value="KAJ8900830.1"/>
    <property type="molecule type" value="Genomic_DNA"/>
</dbReference>
<sequence length="77" mass="8703">MEDLSVIDDTGVPVNEAVPQEKMPRPIRSRKDAKMDVLNNIQLAGYNVDEPRNVKEALTRPDGELWQRAINDELSSI</sequence>
<gene>
    <name evidence="1" type="ORF">NDN08_000129</name>
</gene>
<name>A0AAV8UEC4_9RHOD</name>